<dbReference type="RefSeq" id="WP_110450706.1">
    <property type="nucleotide sequence ID" value="NZ_CP029479.1"/>
</dbReference>
<keyword evidence="4" id="KW-1185">Reference proteome</keyword>
<sequence>MPAAARVDPKAYFSPAEWAPLARRSRWKGLALLAHAWGVIFAAAAMAVVWPLTLPLAVVIIGGRQLGLSILMHDAAHGALHPSPKINDLAGEWLTGGGLLRYRAYHLGHHKFAQQDEDPDIGLSAPFPITRTSLRRKLLRDLTGQTFFKQRFGDLARRLKARKPGQPLLPILAEEVRRKRRWLLGGVVITLIGGVFGVWWAWPVFWVLPQATWFPVITRLRNIAEHACIPGGEPDPLRQARTTHAGWIARALLAPYWVNYHCEHHMFMHLPCYNLPKAHRLLAGKGVLAEMLHEPGGYRVILARAASRPDVAAAAAG</sequence>
<reference evidence="4" key="1">
    <citation type="submission" date="2018-05" db="EMBL/GenBank/DDBJ databases">
        <title>Genome sequencing of Phenylobacterium sp. HYN0004.</title>
        <authorList>
            <person name="Yi H."/>
            <person name="Baek C."/>
        </authorList>
    </citation>
    <scope>NUCLEOTIDE SEQUENCE [LARGE SCALE GENOMIC DNA]</scope>
    <source>
        <strain evidence="4">HYN0004</strain>
    </source>
</reference>
<dbReference type="Pfam" id="PF00487">
    <property type="entry name" value="FA_desaturase"/>
    <property type="match status" value="1"/>
</dbReference>
<dbReference type="CDD" id="cd03510">
    <property type="entry name" value="Rhizobitoxine-FADS-like"/>
    <property type="match status" value="1"/>
</dbReference>
<dbReference type="OrthoDB" id="9792534at2"/>
<keyword evidence="1" id="KW-0812">Transmembrane</keyword>
<name>A0A2Z3HY15_9CAUL</name>
<dbReference type="AlphaFoldDB" id="A0A2Z3HY15"/>
<dbReference type="KEGG" id="phb:HYN04_10455"/>
<keyword evidence="1" id="KW-1133">Transmembrane helix</keyword>
<gene>
    <name evidence="3" type="ORF">HYN04_10455</name>
</gene>
<accession>A0A2Z3HY15</accession>
<evidence type="ECO:0000313" key="3">
    <source>
        <dbReference type="EMBL" id="AWM78140.1"/>
    </source>
</evidence>
<evidence type="ECO:0000313" key="4">
    <source>
        <dbReference type="Proteomes" id="UP000247763"/>
    </source>
</evidence>
<feature type="transmembrane region" description="Helical" evidence="1">
    <location>
        <begin position="36"/>
        <end position="62"/>
    </location>
</feature>
<dbReference type="Proteomes" id="UP000247763">
    <property type="component" value="Chromosome"/>
</dbReference>
<dbReference type="PANTHER" id="PTHR12879">
    <property type="entry name" value="SPHINGOLIPID DELTA 4 DESATURASE/C-4 HYDROXYLASE PROTEIN DES2"/>
    <property type="match status" value="1"/>
</dbReference>
<keyword evidence="1" id="KW-0472">Membrane</keyword>
<dbReference type="GO" id="GO:0046513">
    <property type="term" value="P:ceramide biosynthetic process"/>
    <property type="evidence" value="ECO:0007669"/>
    <property type="project" value="TreeGrafter"/>
</dbReference>
<feature type="domain" description="Fatty acid desaturase" evidence="2">
    <location>
        <begin position="52"/>
        <end position="283"/>
    </location>
</feature>
<proteinExistence type="predicted"/>
<evidence type="ECO:0000256" key="1">
    <source>
        <dbReference type="SAM" id="Phobius"/>
    </source>
</evidence>
<dbReference type="PANTHER" id="PTHR12879:SF8">
    <property type="entry name" value="SPHINGOLIPID DELTA(4)-DESATURASE DES1"/>
    <property type="match status" value="1"/>
</dbReference>
<feature type="transmembrane region" description="Helical" evidence="1">
    <location>
        <begin position="182"/>
        <end position="202"/>
    </location>
</feature>
<evidence type="ECO:0000259" key="2">
    <source>
        <dbReference type="Pfam" id="PF00487"/>
    </source>
</evidence>
<dbReference type="InterPro" id="IPR005804">
    <property type="entry name" value="FA_desaturase_dom"/>
</dbReference>
<dbReference type="GO" id="GO:0016020">
    <property type="term" value="C:membrane"/>
    <property type="evidence" value="ECO:0007669"/>
    <property type="project" value="GOC"/>
</dbReference>
<dbReference type="GO" id="GO:0042284">
    <property type="term" value="F:sphingolipid delta-4 desaturase activity"/>
    <property type="evidence" value="ECO:0007669"/>
    <property type="project" value="TreeGrafter"/>
</dbReference>
<organism evidence="3 4">
    <name type="scientific">Phenylobacterium parvum</name>
    <dbReference type="NCBI Taxonomy" id="2201350"/>
    <lineage>
        <taxon>Bacteria</taxon>
        <taxon>Pseudomonadati</taxon>
        <taxon>Pseudomonadota</taxon>
        <taxon>Alphaproteobacteria</taxon>
        <taxon>Caulobacterales</taxon>
        <taxon>Caulobacteraceae</taxon>
        <taxon>Phenylobacterium</taxon>
    </lineage>
</organism>
<dbReference type="EMBL" id="CP029479">
    <property type="protein sequence ID" value="AWM78140.1"/>
    <property type="molecule type" value="Genomic_DNA"/>
</dbReference>
<protein>
    <submittedName>
        <fullName evidence="3">Fatty acid desaturase</fullName>
    </submittedName>
</protein>